<dbReference type="EMBL" id="QHKM01000001">
    <property type="protein sequence ID" value="RAK70614.1"/>
    <property type="molecule type" value="Genomic_DNA"/>
</dbReference>
<dbReference type="Proteomes" id="UP000248553">
    <property type="component" value="Unassembled WGS sequence"/>
</dbReference>
<comment type="caution">
    <text evidence="2">The sequence shown here is derived from an EMBL/GenBank/DDBJ whole genome shotgun (WGS) entry which is preliminary data.</text>
</comment>
<evidence type="ECO:0000313" key="2">
    <source>
        <dbReference type="EMBL" id="RAK70614.1"/>
    </source>
</evidence>
<evidence type="ECO:0000256" key="1">
    <source>
        <dbReference type="SAM" id="MobiDB-lite"/>
    </source>
</evidence>
<feature type="region of interest" description="Disordered" evidence="1">
    <location>
        <begin position="1"/>
        <end position="21"/>
    </location>
</feature>
<sequence>MLLACQSTPEQSPTGGPAPENTRAAVLQHHDALMARLNGLVQEQLRSKGQLKTLARDTAPEALRRPEARRLRRLLGGLRAAEEAMMTWMHQYQEPDTARLTAHQYEDFWATEAEELRALDRLMSQALDSARTVR</sequence>
<organism evidence="2 3">
    <name type="scientific">Hymenobacter edaphi</name>
    <dbReference type="NCBI Taxonomy" id="2211146"/>
    <lineage>
        <taxon>Bacteria</taxon>
        <taxon>Pseudomonadati</taxon>
        <taxon>Bacteroidota</taxon>
        <taxon>Cytophagia</taxon>
        <taxon>Cytophagales</taxon>
        <taxon>Hymenobacteraceae</taxon>
        <taxon>Hymenobacter</taxon>
    </lineage>
</organism>
<evidence type="ECO:0000313" key="3">
    <source>
        <dbReference type="Proteomes" id="UP000248553"/>
    </source>
</evidence>
<name>A0A328BXQ3_9BACT</name>
<dbReference type="AlphaFoldDB" id="A0A328BXQ3"/>
<evidence type="ECO:0008006" key="4">
    <source>
        <dbReference type="Google" id="ProtNLM"/>
    </source>
</evidence>
<gene>
    <name evidence="2" type="ORF">DLM85_07225</name>
</gene>
<proteinExistence type="predicted"/>
<protein>
    <recommendedName>
        <fullName evidence="4">Viral A-type inclusion protein</fullName>
    </recommendedName>
</protein>
<accession>A0A328BXQ3</accession>
<feature type="compositionally biased region" description="Polar residues" evidence="1">
    <location>
        <begin position="1"/>
        <end position="14"/>
    </location>
</feature>
<reference evidence="3" key="1">
    <citation type="submission" date="2018-05" db="EMBL/GenBank/DDBJ databases">
        <authorList>
            <person name="Nie L."/>
        </authorList>
    </citation>
    <scope>NUCLEOTIDE SEQUENCE [LARGE SCALE GENOMIC DNA]</scope>
    <source>
        <strain evidence="3">NL</strain>
    </source>
</reference>
<keyword evidence="3" id="KW-1185">Reference proteome</keyword>